<evidence type="ECO:0000313" key="3">
    <source>
        <dbReference type="EMBL" id="ACL47609.1"/>
    </source>
</evidence>
<dbReference type="SMART" id="SM00490">
    <property type="entry name" value="HELICc"/>
    <property type="match status" value="1"/>
</dbReference>
<dbReference type="InterPro" id="IPR001650">
    <property type="entry name" value="Helicase_C-like"/>
</dbReference>
<feature type="region of interest" description="Disordered" evidence="1">
    <location>
        <begin position="81"/>
        <end position="143"/>
    </location>
</feature>
<feature type="domain" description="Helicase C-terminal" evidence="2">
    <location>
        <begin position="998"/>
        <end position="1171"/>
    </location>
</feature>
<sequence>MKIIQLPPILPGELDLAALNQQLRERSVQLDWSAVISAPESALKVLLEGLDLGSTDVLDNPDASTLSDTIGAEVVRILQTKSKRKKAKQPQESPQQQPAVWKPEPEEPAVTGKVSEKKGQYAVTPSETIATSGKADTPPPEPLRVLERATPYQIRAKLEQAILNDLLGPAGGEYEELDEARVSDRYLVGLLAPLHRRKRLLEGDDLLEKSEELISAKTGTVDEVPGQQDDLAVGGTGSSEDGSTETTNPASETMFPSSIGLSFCVRGTVTAIKVTAGWGQYEKGFSEYQTTPTGSPKKVWKRYPICHQSPPIPLQAGSIERWQVNPDREVYVQGQIRAAGDDWIISLFLVNGQQEPEKLPDQAWLFQPELSVESADPDQPDIFIRKAQPRSQGKLDPVQYAEAQAMEMLYRNHVEFAVGHGVGVHAELSATDCHRAVRLQTAVVPAYEVPKTDAPSAEEIPGLGGLVLDMQVLAELPIDQLVSKLSPLADAYEQWIDAQAIQITNPASGLADYQEPAQTAIDHCSRTLSRIRDGLELLQANPQAAAAFQFMNRAMALQRLHTLYAEHQRRGEETTLEILDTPKNHSWRPFQLAFILLNLPSITDLHHPARSHATEAIADLLWFPTGGGKTEAYLGLTAYTIGLRRLQGTVAGRSGEYGVAVLMRYTLRLLTLQQFQRATALICACEAIRREQPEQWGKEPFRIGLWVGQKTTPNRTEQSEEFLKQKLGQSQSSSSGSPHQLTNCPWCGSKIEPGKQHIKVEPFAKGQGRTLIYCGDALGRCLFSQKQSPTEGLPVMVVDEEIYRRLPTLLIATVDKFAQMPWNGAVQMLFGQVESYCPRHGFVSPEFDKECPSTHPAKYGLPTARTLPHNPLRPPDLIIQDELHLISGPLGTLVGLYETAVDDLCSWTVDGQRVRPKVIASTATIRQARDQVHRLFLRQVEVFPPQGLEVSDNFFSRQRPPSQEAPGRRYLGICATGRRLKAALIRVYTAVLASSQALYKDYGEVVDPWMTLVGYFNSLRELGGTRRLVDDDIQSRLAKMDQRGLAKRSRLEVEELTSRKTSTDIPIVLDWMETPFVPGLEKQTGKRKPLDVLLATNMISVGVDVRRLGAMVVTGQPKTTAEYIQATSRVGRSFPGLVITVYNWARPRDLSHYEQFEHYHATFYQHVEALSVTPFAPRALDRGLAALLVSLIRLKGIELNKNEKASRIDPDHPYVQEAIATIVARAAQVADQTTAEEVQQELLTKLEYWLDQVNNLQGGASLGYKTEKDGKTLALLEYPGNQDWLPFTCLNSLRNVEPTISLVLDDRIPDDDFRPPQPMPKSP</sequence>
<dbReference type="InterPro" id="IPR027417">
    <property type="entry name" value="P-loop_NTPase"/>
</dbReference>
<organism evidence="3">
    <name type="scientific">Cyanothece sp. (strain PCC 7425 / ATCC 29141)</name>
    <dbReference type="NCBI Taxonomy" id="395961"/>
    <lineage>
        <taxon>Bacteria</taxon>
        <taxon>Bacillati</taxon>
        <taxon>Cyanobacteriota</taxon>
        <taxon>Cyanophyceae</taxon>
        <taxon>Gomontiellales</taxon>
        <taxon>Cyanothecaceae</taxon>
        <taxon>Cyanothece</taxon>
    </lineage>
</organism>
<accession>B8HYW1</accession>
<keyword evidence="3" id="KW-0347">Helicase</keyword>
<feature type="compositionally biased region" description="Low complexity" evidence="1">
    <location>
        <begin position="725"/>
        <end position="737"/>
    </location>
</feature>
<proteinExistence type="predicted"/>
<reference evidence="3" key="1">
    <citation type="submission" date="2009-01" db="EMBL/GenBank/DDBJ databases">
        <title>Complete sequence of plasmid1 Cyanothece sp. PCC 7425.</title>
        <authorList>
            <consortium name="US DOE Joint Genome Institute"/>
            <person name="Lucas S."/>
            <person name="Copeland A."/>
            <person name="Lapidus A."/>
            <person name="Glavina del Rio T."/>
            <person name="Dalin E."/>
            <person name="Tice H."/>
            <person name="Bruce D."/>
            <person name="Goodwin L."/>
            <person name="Pitluck S."/>
            <person name="Sims D."/>
            <person name="Meineke L."/>
            <person name="Brettin T."/>
            <person name="Detter J.C."/>
            <person name="Han C."/>
            <person name="Larimer F."/>
            <person name="Land M."/>
            <person name="Hauser L."/>
            <person name="Kyrpides N."/>
            <person name="Ovchinnikova G."/>
            <person name="Liberton M."/>
            <person name="Stoeckel J."/>
            <person name="Banerjee A."/>
            <person name="Singh A."/>
            <person name="Page L."/>
            <person name="Sato H."/>
            <person name="Zhao L."/>
            <person name="Sherman L."/>
            <person name="Pakrasi H."/>
            <person name="Richardson P."/>
        </authorList>
    </citation>
    <scope>NUCLEOTIDE SEQUENCE</scope>
    <source>
        <strain evidence="3">PCC 7425</strain>
        <plasmid evidence="3">pP742501</plasmid>
    </source>
</reference>
<dbReference type="OrthoDB" id="713315at2"/>
<feature type="region of interest" description="Disordered" evidence="1">
    <location>
        <begin position="217"/>
        <end position="252"/>
    </location>
</feature>
<dbReference type="EMBL" id="CP001345">
    <property type="protein sequence ID" value="ACL47609.1"/>
    <property type="molecule type" value="Genomic_DNA"/>
</dbReference>
<name>B8HYW1_CYAP4</name>
<evidence type="ECO:0000259" key="2">
    <source>
        <dbReference type="PROSITE" id="PS51194"/>
    </source>
</evidence>
<dbReference type="Gene3D" id="3.40.50.300">
    <property type="entry name" value="P-loop containing nucleotide triphosphate hydrolases"/>
    <property type="match status" value="1"/>
</dbReference>
<dbReference type="NCBIfam" id="NF038325">
    <property type="entry name" value="DISARM_DrmAS"/>
    <property type="match status" value="1"/>
</dbReference>
<dbReference type="SUPFAM" id="SSF52540">
    <property type="entry name" value="P-loop containing nucleoside triphosphate hydrolases"/>
    <property type="match status" value="2"/>
</dbReference>
<feature type="region of interest" description="Disordered" evidence="1">
    <location>
        <begin position="717"/>
        <end position="741"/>
    </location>
</feature>
<dbReference type="CDD" id="cd18785">
    <property type="entry name" value="SF2_C"/>
    <property type="match status" value="1"/>
</dbReference>
<dbReference type="PROSITE" id="PS51194">
    <property type="entry name" value="HELICASE_CTER"/>
    <property type="match status" value="1"/>
</dbReference>
<evidence type="ECO:0000256" key="1">
    <source>
        <dbReference type="SAM" id="MobiDB-lite"/>
    </source>
</evidence>
<keyword evidence="3" id="KW-0614">Plasmid</keyword>
<dbReference type="Pfam" id="PF00271">
    <property type="entry name" value="Helicase_C"/>
    <property type="match status" value="1"/>
</dbReference>
<feature type="compositionally biased region" description="Low complexity" evidence="1">
    <location>
        <begin position="238"/>
        <end position="247"/>
    </location>
</feature>
<dbReference type="HOGENOM" id="CLU_004880_0_0_3"/>
<dbReference type="GO" id="GO:0004386">
    <property type="term" value="F:helicase activity"/>
    <property type="evidence" value="ECO:0007669"/>
    <property type="project" value="UniProtKB-KW"/>
</dbReference>
<keyword evidence="3" id="KW-0547">Nucleotide-binding</keyword>
<geneLocation type="plasmid" evidence="3">
    <name>pP742501</name>
</geneLocation>
<keyword evidence="3" id="KW-0067">ATP-binding</keyword>
<gene>
    <name evidence="3" type="ordered locus">Cyan7425_5350</name>
</gene>
<protein>
    <submittedName>
        <fullName evidence="3">Helicase domain protein</fullName>
    </submittedName>
</protein>
<keyword evidence="3" id="KW-0378">Hydrolase</keyword>
<dbReference type="KEGG" id="cyn:Cyan7425_5350"/>